<name>A0ABQ3C4D1_9GAMM</name>
<gene>
    <name evidence="3" type="ORF">GCM10008101_22080</name>
</gene>
<accession>A0ABQ3C4D1</accession>
<dbReference type="InterPro" id="IPR010982">
    <property type="entry name" value="Lambda_DNA-bd_dom_sf"/>
</dbReference>
<dbReference type="EMBL" id="BMXY01000003">
    <property type="protein sequence ID" value="GGZ67421.1"/>
    <property type="molecule type" value="Genomic_DNA"/>
</dbReference>
<protein>
    <recommendedName>
        <fullName evidence="2">HTH cro/C1-type domain-containing protein</fullName>
    </recommendedName>
</protein>
<feature type="coiled-coil region" evidence="1">
    <location>
        <begin position="191"/>
        <end position="218"/>
    </location>
</feature>
<evidence type="ECO:0000256" key="1">
    <source>
        <dbReference type="SAM" id="Coils"/>
    </source>
</evidence>
<dbReference type="PROSITE" id="PS50943">
    <property type="entry name" value="HTH_CROC1"/>
    <property type="match status" value="1"/>
</dbReference>
<dbReference type="RefSeq" id="WP_189449876.1">
    <property type="nucleotide sequence ID" value="NZ_BMXY01000003.1"/>
</dbReference>
<evidence type="ECO:0000313" key="4">
    <source>
        <dbReference type="Proteomes" id="UP000643403"/>
    </source>
</evidence>
<comment type="caution">
    <text evidence="3">The sequence shown here is derived from an EMBL/GenBank/DDBJ whole genome shotgun (WGS) entry which is preliminary data.</text>
</comment>
<reference evidence="4" key="1">
    <citation type="journal article" date="2019" name="Int. J. Syst. Evol. Microbiol.">
        <title>The Global Catalogue of Microorganisms (GCM) 10K type strain sequencing project: providing services to taxonomists for standard genome sequencing and annotation.</title>
        <authorList>
            <consortium name="The Broad Institute Genomics Platform"/>
            <consortium name="The Broad Institute Genome Sequencing Center for Infectious Disease"/>
            <person name="Wu L."/>
            <person name="Ma J."/>
        </authorList>
    </citation>
    <scope>NUCLEOTIDE SEQUENCE [LARGE SCALE GENOMIC DNA]</scope>
    <source>
        <strain evidence="4">KCTC 22558</strain>
    </source>
</reference>
<dbReference type="Proteomes" id="UP000643403">
    <property type="component" value="Unassembled WGS sequence"/>
</dbReference>
<sequence>MDLPGPTADPSALIDALKRALRRQGLTYAVVAGRMRLSEASIKRMLSRGRLSLAQLLQLAEIAGTDLAELARQAKGGTRLPRRLSIEQERALAADPRLLLLFHLLVSGRSVDEIAGDFELRGTVRTLLLARLDRLGLIELLPSDRVRLRIAQDFAWRSDGPVRRRYGAQVLREFLHDRFDGERTLLRFEVRELSEASIEILRRKLQRLSAEVTELAELDAELPSGRRRSVGVALAMRPWVFSLAEALKSKDGPATGEPGRTA</sequence>
<evidence type="ECO:0000313" key="3">
    <source>
        <dbReference type="EMBL" id="GGZ67421.1"/>
    </source>
</evidence>
<organism evidence="3 4">
    <name type="scientific">Cognatilysobacter xinjiangensis</name>
    <dbReference type="NCBI Taxonomy" id="546892"/>
    <lineage>
        <taxon>Bacteria</taxon>
        <taxon>Pseudomonadati</taxon>
        <taxon>Pseudomonadota</taxon>
        <taxon>Gammaproteobacteria</taxon>
        <taxon>Lysobacterales</taxon>
        <taxon>Lysobacteraceae</taxon>
        <taxon>Cognatilysobacter</taxon>
    </lineage>
</organism>
<keyword evidence="4" id="KW-1185">Reference proteome</keyword>
<evidence type="ECO:0000259" key="2">
    <source>
        <dbReference type="PROSITE" id="PS50943"/>
    </source>
</evidence>
<feature type="domain" description="HTH cro/C1-type" evidence="2">
    <location>
        <begin position="17"/>
        <end position="70"/>
    </location>
</feature>
<proteinExistence type="predicted"/>
<dbReference type="SUPFAM" id="SSF47413">
    <property type="entry name" value="lambda repressor-like DNA-binding domains"/>
    <property type="match status" value="1"/>
</dbReference>
<dbReference type="InterPro" id="IPR001387">
    <property type="entry name" value="Cro/C1-type_HTH"/>
</dbReference>
<keyword evidence="1" id="KW-0175">Coiled coil</keyword>